<feature type="transmembrane region" description="Helical" evidence="6">
    <location>
        <begin position="44"/>
        <end position="63"/>
    </location>
</feature>
<dbReference type="GO" id="GO:0015499">
    <property type="term" value="F:formate transmembrane transporter activity"/>
    <property type="evidence" value="ECO:0007669"/>
    <property type="project" value="TreeGrafter"/>
</dbReference>
<evidence type="ECO:0000313" key="8">
    <source>
        <dbReference type="Proteomes" id="UP000254808"/>
    </source>
</evidence>
<reference evidence="7 8" key="1">
    <citation type="submission" date="2018-03" db="EMBL/GenBank/DDBJ databases">
        <title>Phenotypic and genomic properties of Cyclonatronum proteinivorum gen. nov., sp. nov., a haloalkaliphilic bacteroidete from soda lakes possessing Na+-translocating rhodopsin.</title>
        <authorList>
            <person name="Toshchakov S.V."/>
            <person name="Korzhenkov A."/>
            <person name="Samarov N.I."/>
            <person name="Kublanov I.V."/>
            <person name="Muntyan M.S."/>
            <person name="Sorokin D.Y."/>
        </authorList>
    </citation>
    <scope>NUCLEOTIDE SEQUENCE [LARGE SCALE GENOMIC DNA]</scope>
    <source>
        <strain evidence="7 8">Omega</strain>
    </source>
</reference>
<dbReference type="InterPro" id="IPR023271">
    <property type="entry name" value="Aquaporin-like"/>
</dbReference>
<dbReference type="PANTHER" id="PTHR30520:SF6">
    <property type="entry name" value="FORMATE_NITRATE FAMILY TRANSPORTER (EUROFUNG)"/>
    <property type="match status" value="1"/>
</dbReference>
<dbReference type="Gene3D" id="1.20.1080.10">
    <property type="entry name" value="Glycerol uptake facilitator protein"/>
    <property type="match status" value="1"/>
</dbReference>
<organism evidence="7 8">
    <name type="scientific">Cyclonatronum proteinivorum</name>
    <dbReference type="NCBI Taxonomy" id="1457365"/>
    <lineage>
        <taxon>Bacteria</taxon>
        <taxon>Pseudomonadati</taxon>
        <taxon>Balneolota</taxon>
        <taxon>Balneolia</taxon>
        <taxon>Balneolales</taxon>
        <taxon>Cyclonatronaceae</taxon>
        <taxon>Cyclonatronum</taxon>
    </lineage>
</organism>
<evidence type="ECO:0000256" key="6">
    <source>
        <dbReference type="SAM" id="Phobius"/>
    </source>
</evidence>
<evidence type="ECO:0000256" key="1">
    <source>
        <dbReference type="ARBA" id="ARBA00004141"/>
    </source>
</evidence>
<keyword evidence="3 6" id="KW-1133">Transmembrane helix</keyword>
<dbReference type="InterPro" id="IPR000292">
    <property type="entry name" value="For/NO2_transpt"/>
</dbReference>
<feature type="transmembrane region" description="Helical" evidence="6">
    <location>
        <begin position="203"/>
        <end position="226"/>
    </location>
</feature>
<dbReference type="Pfam" id="PF01226">
    <property type="entry name" value="Form_Nir_trans"/>
    <property type="match status" value="1"/>
</dbReference>
<keyword evidence="2 6" id="KW-0812">Transmembrane</keyword>
<evidence type="ECO:0000256" key="3">
    <source>
        <dbReference type="ARBA" id="ARBA00022989"/>
    </source>
</evidence>
<dbReference type="EMBL" id="CP027806">
    <property type="protein sequence ID" value="AXJ02242.1"/>
    <property type="molecule type" value="Genomic_DNA"/>
</dbReference>
<feature type="transmembrane region" description="Helical" evidence="6">
    <location>
        <begin position="246"/>
        <end position="275"/>
    </location>
</feature>
<evidence type="ECO:0000256" key="4">
    <source>
        <dbReference type="ARBA" id="ARBA00023136"/>
    </source>
</evidence>
<feature type="transmembrane region" description="Helical" evidence="6">
    <location>
        <begin position="121"/>
        <end position="142"/>
    </location>
</feature>
<dbReference type="OrthoDB" id="9786493at2"/>
<sequence length="279" mass="30247">MSAQNKDEAPDQKSRFDAYDPNEVAERVLKVGVKKTRSPFHKTMVLGILGGSFISLGALWDIYVRAHPAVEPGAAFILGPIFYAMGYILAFIAGAEIFTTNNLAAMSWASGKVTLWEITRNWTLVLFANLIGAASIAGLFLISGLANQYDGALIDTAKTIAAIKVSFTPLQTIVIGIFGNLFICAGLWVAMAGRSVTDQFFSLLLPVAAVPAMNFQHCTGNMFQFFMALATESPTVDLELPSQITFWSISANLFYVAVGNIIGGGVFIALVYYFVFIRK</sequence>
<dbReference type="KEGG" id="cprv:CYPRO_3005"/>
<accession>A0A345UP40</accession>
<dbReference type="Proteomes" id="UP000254808">
    <property type="component" value="Chromosome"/>
</dbReference>
<evidence type="ECO:0000256" key="5">
    <source>
        <dbReference type="ARBA" id="ARBA00049660"/>
    </source>
</evidence>
<keyword evidence="4 6" id="KW-0472">Membrane</keyword>
<dbReference type="RefSeq" id="WP_114985362.1">
    <property type="nucleotide sequence ID" value="NZ_CP027806.1"/>
</dbReference>
<name>A0A345UP40_9BACT</name>
<comment type="subcellular location">
    <subcellularLocation>
        <location evidence="1">Membrane</location>
        <topology evidence="1">Multi-pass membrane protein</topology>
    </subcellularLocation>
</comment>
<protein>
    <submittedName>
        <fullName evidence="7">Formate/nitrite transporter</fullName>
    </submittedName>
</protein>
<evidence type="ECO:0000256" key="2">
    <source>
        <dbReference type="ARBA" id="ARBA00022692"/>
    </source>
</evidence>
<gene>
    <name evidence="7" type="ORF">CYPRO_3005</name>
</gene>
<comment type="similarity">
    <text evidence="5">Belongs to the FNT transporter (TC 1.A.16) family.</text>
</comment>
<dbReference type="GO" id="GO:0005886">
    <property type="term" value="C:plasma membrane"/>
    <property type="evidence" value="ECO:0007669"/>
    <property type="project" value="TreeGrafter"/>
</dbReference>
<feature type="transmembrane region" description="Helical" evidence="6">
    <location>
        <begin position="173"/>
        <end position="191"/>
    </location>
</feature>
<proteinExistence type="inferred from homology"/>
<feature type="transmembrane region" description="Helical" evidence="6">
    <location>
        <begin position="75"/>
        <end position="100"/>
    </location>
</feature>
<evidence type="ECO:0000313" key="7">
    <source>
        <dbReference type="EMBL" id="AXJ02242.1"/>
    </source>
</evidence>
<keyword evidence="8" id="KW-1185">Reference proteome</keyword>
<dbReference type="PANTHER" id="PTHR30520">
    <property type="entry name" value="FORMATE TRANSPORTER-RELATED"/>
    <property type="match status" value="1"/>
</dbReference>
<dbReference type="AlphaFoldDB" id="A0A345UP40"/>